<evidence type="ECO:0000256" key="5">
    <source>
        <dbReference type="ARBA" id="ARBA00044769"/>
    </source>
</evidence>
<gene>
    <name evidence="11" type="ORF">B5F14_00570</name>
</gene>
<evidence type="ECO:0000313" key="12">
    <source>
        <dbReference type="Proteomes" id="UP000195447"/>
    </source>
</evidence>
<dbReference type="EC" id="3.5.1.24" evidence="5"/>
<name>A0A1Y4LZA5_9FIRM</name>
<dbReference type="CDD" id="cd00542">
    <property type="entry name" value="Ntn_PVA"/>
    <property type="match status" value="1"/>
</dbReference>
<evidence type="ECO:0000256" key="3">
    <source>
        <dbReference type="ARBA" id="ARBA00022801"/>
    </source>
</evidence>
<evidence type="ECO:0000256" key="7">
    <source>
        <dbReference type="ARBA" id="ARBA00044806"/>
    </source>
</evidence>
<dbReference type="PANTHER" id="PTHR35527">
    <property type="entry name" value="CHOLOYLGLYCINE HYDROLASE"/>
    <property type="match status" value="1"/>
</dbReference>
<comment type="caution">
    <text evidence="11">The sequence shown here is derived from an EMBL/GenBank/DDBJ whole genome shotgun (WGS) entry which is preliminary data.</text>
</comment>
<feature type="domain" description="Choloylglycine hydrolase/NAAA C-terminal" evidence="10">
    <location>
        <begin position="2"/>
        <end position="311"/>
    </location>
</feature>
<dbReference type="InterPro" id="IPR029132">
    <property type="entry name" value="CBAH/NAAA_C"/>
</dbReference>
<keyword evidence="3 11" id="KW-0378">Hydrolase</keyword>
<dbReference type="SUPFAM" id="SSF56235">
    <property type="entry name" value="N-terminal nucleophile aminohydrolases (Ntn hydrolases)"/>
    <property type="match status" value="1"/>
</dbReference>
<dbReference type="GO" id="GO:0045302">
    <property type="term" value="F:choloylglycine hydrolase activity"/>
    <property type="evidence" value="ECO:0007669"/>
    <property type="project" value="UniProtKB-EC"/>
</dbReference>
<dbReference type="GO" id="GO:0006629">
    <property type="term" value="P:lipid metabolic process"/>
    <property type="evidence" value="ECO:0007669"/>
    <property type="project" value="UniProtKB-KW"/>
</dbReference>
<dbReference type="InterPro" id="IPR029055">
    <property type="entry name" value="Ntn_hydrolases_N"/>
</dbReference>
<dbReference type="Pfam" id="PF02275">
    <property type="entry name" value="CBAH"/>
    <property type="match status" value="1"/>
</dbReference>
<reference evidence="12" key="1">
    <citation type="submission" date="2017-04" db="EMBL/GenBank/DDBJ databases">
        <title>Function of individual gut microbiota members based on whole genome sequencing of pure cultures obtained from chicken caecum.</title>
        <authorList>
            <person name="Medvecky M."/>
            <person name="Cejkova D."/>
            <person name="Polansky O."/>
            <person name="Karasova D."/>
            <person name="Kubasova T."/>
            <person name="Cizek A."/>
            <person name="Rychlik I."/>
        </authorList>
    </citation>
    <scope>NUCLEOTIDE SEQUENCE [LARGE SCALE GENOMIC DNA]</scope>
    <source>
        <strain evidence="12">An178</strain>
    </source>
</reference>
<comment type="similarity">
    <text evidence="2">Belongs to the peptidase C59 family.</text>
</comment>
<dbReference type="RefSeq" id="WP_087157996.1">
    <property type="nucleotide sequence ID" value="NZ_NFKM01000001.1"/>
</dbReference>
<dbReference type="InterPro" id="IPR047711">
    <property type="entry name" value="CBAH"/>
</dbReference>
<evidence type="ECO:0000313" key="11">
    <source>
        <dbReference type="EMBL" id="OUP61915.1"/>
    </source>
</evidence>
<dbReference type="EMBL" id="NFKM01000001">
    <property type="protein sequence ID" value="OUP61915.1"/>
    <property type="molecule type" value="Genomic_DNA"/>
</dbReference>
<protein>
    <recommendedName>
        <fullName evidence="5">choloylglycine hydrolase</fullName>
        <ecNumber evidence="5">3.5.1.24</ecNumber>
    </recommendedName>
    <alternativeName>
        <fullName evidence="6">Bile salt hydrolase</fullName>
    </alternativeName>
    <alternativeName>
        <fullName evidence="7">Choloylglycine hydrolase</fullName>
    </alternativeName>
</protein>
<evidence type="ECO:0000256" key="1">
    <source>
        <dbReference type="ARBA" id="ARBA00004860"/>
    </source>
</evidence>
<keyword evidence="12" id="KW-1185">Reference proteome</keyword>
<evidence type="ECO:0000256" key="4">
    <source>
        <dbReference type="ARBA" id="ARBA00023098"/>
    </source>
</evidence>
<evidence type="ECO:0000256" key="6">
    <source>
        <dbReference type="ARBA" id="ARBA00044804"/>
    </source>
</evidence>
<dbReference type="Proteomes" id="UP000195447">
    <property type="component" value="Unassembled WGS sequence"/>
</dbReference>
<dbReference type="PANTHER" id="PTHR35527:SF2">
    <property type="entry name" value="HYDROLASE"/>
    <property type="match status" value="1"/>
</dbReference>
<organism evidence="11 12">
    <name type="scientific">Faecalitalea cylindroides</name>
    <dbReference type="NCBI Taxonomy" id="39483"/>
    <lineage>
        <taxon>Bacteria</taxon>
        <taxon>Bacillati</taxon>
        <taxon>Bacillota</taxon>
        <taxon>Erysipelotrichia</taxon>
        <taxon>Erysipelotrichales</taxon>
        <taxon>Erysipelotrichaceae</taxon>
        <taxon>Faecalitalea</taxon>
    </lineage>
</organism>
<dbReference type="NCBIfam" id="NF038245">
    <property type="entry name" value="bile_salt_hydro"/>
    <property type="match status" value="1"/>
</dbReference>
<keyword evidence="4" id="KW-0443">Lipid metabolism</keyword>
<comment type="catalytic activity">
    <reaction evidence="9">
        <text>taurodeoxycholate + H2O = deoxycholate + taurine</text>
        <dbReference type="Rhea" id="RHEA:47556"/>
        <dbReference type="ChEBI" id="CHEBI:15377"/>
        <dbReference type="ChEBI" id="CHEBI:23614"/>
        <dbReference type="ChEBI" id="CHEBI:36261"/>
        <dbReference type="ChEBI" id="CHEBI:507393"/>
    </reaction>
    <physiologicalReaction direction="left-to-right" evidence="9">
        <dbReference type="Rhea" id="RHEA:47557"/>
    </physiologicalReaction>
</comment>
<evidence type="ECO:0000256" key="2">
    <source>
        <dbReference type="ARBA" id="ARBA00006625"/>
    </source>
</evidence>
<dbReference type="Gene3D" id="3.60.60.10">
    <property type="entry name" value="Penicillin V Acylase, Chain A"/>
    <property type="match status" value="1"/>
</dbReference>
<evidence type="ECO:0000259" key="10">
    <source>
        <dbReference type="Pfam" id="PF02275"/>
    </source>
</evidence>
<sequence>MCTSFTYYNNDFYLGRNLDLDCGFGEEVVITPREYRFQFRHEPTIEKHSAMIGMATIVEGYPLYAEAINEHGLGICGLEFKGNAKYFDLMDGKDNIAPFEIIPWILSNCVTAKEARSYFEKMNIIDEDFASNLPLSPLHWIIADKDDCFVVESTKDGLMIYDNIFGTLTNNPPFPYHLSNMINYLNLTPKYPENRFSKRLDLEPFANGMGALGLPGDASSPSRFVKAVFLKENMTSSGTEEVNVQQYFRVLNQVSMIKGSVITKENREDYTVYSACMNATKGIYYYQTYENMHINSVCMHDENLDSSVLIAYKLDKTINFLKSNSKA</sequence>
<proteinExistence type="inferred from homology"/>
<comment type="pathway">
    <text evidence="1">Lipid metabolism; bile acid biosynthesis.</text>
</comment>
<comment type="catalytic activity">
    <reaction evidence="8">
        <text>cholate + taurine = taurocholate + H2O</text>
        <dbReference type="Rhea" id="RHEA:47108"/>
        <dbReference type="ChEBI" id="CHEBI:15377"/>
        <dbReference type="ChEBI" id="CHEBI:29747"/>
        <dbReference type="ChEBI" id="CHEBI:36257"/>
        <dbReference type="ChEBI" id="CHEBI:507393"/>
    </reaction>
    <physiologicalReaction direction="right-to-left" evidence="8">
        <dbReference type="Rhea" id="RHEA:47110"/>
    </physiologicalReaction>
</comment>
<dbReference type="AlphaFoldDB" id="A0A1Y4LZA5"/>
<evidence type="ECO:0000256" key="9">
    <source>
        <dbReference type="ARBA" id="ARBA00048897"/>
    </source>
</evidence>
<accession>A0A1Y4LZA5</accession>
<evidence type="ECO:0000256" key="8">
    <source>
        <dbReference type="ARBA" id="ARBA00047285"/>
    </source>
</evidence>
<dbReference type="InterPro" id="IPR052193">
    <property type="entry name" value="Peptidase_C59"/>
</dbReference>